<dbReference type="OrthoDB" id="47007at2759"/>
<sequence>MSSLKGKVALVTGASSGIGAETARYFASLGCYLSLSGRNEANLKTVAEECQQNGLPKDKILLIPADLGEEEDVKKVADKTIEYFGSLDVLVNNAGVVHPASIETFTLEKFDKTFDVNVRAPLQLTHLLRPHLIKTKGAIVNVSSVYGIMAFPGMIPYCMSKTALDSLTQNSTHDLAPHGVRVNSVNPGVIKTPVFKRSGMSDERYEQFLKLCERTHAMGRPGTVDEVAKVIAFLASDDSSYVTGELITIDGGKYLLTVMTPENKE</sequence>
<evidence type="ECO:0000259" key="1">
    <source>
        <dbReference type="SMART" id="SM00822"/>
    </source>
</evidence>
<reference evidence="2" key="1">
    <citation type="submission" date="2022-11" db="UniProtKB">
        <authorList>
            <consortium name="EnsemblMetazoa"/>
        </authorList>
    </citation>
    <scope>IDENTIFICATION</scope>
</reference>
<dbReference type="PRINTS" id="PR00080">
    <property type="entry name" value="SDRFAMILY"/>
</dbReference>
<dbReference type="InterPro" id="IPR002347">
    <property type="entry name" value="SDR_fam"/>
</dbReference>
<dbReference type="AlphaFoldDB" id="A0A914A4F4"/>
<dbReference type="GeneID" id="119729988"/>
<accession>A0A914A4F4</accession>
<evidence type="ECO:0000313" key="2">
    <source>
        <dbReference type="EnsemblMetazoa" id="XP_038058708.1"/>
    </source>
</evidence>
<dbReference type="PRINTS" id="PR00081">
    <property type="entry name" value="GDHRDH"/>
</dbReference>
<name>A0A914A4F4_PATMI</name>
<dbReference type="RefSeq" id="XP_038058708.1">
    <property type="nucleotide sequence ID" value="XM_038202780.1"/>
</dbReference>
<dbReference type="FunFam" id="3.40.50.720:FF:000084">
    <property type="entry name" value="Short-chain dehydrogenase reductase"/>
    <property type="match status" value="1"/>
</dbReference>
<dbReference type="Proteomes" id="UP000887568">
    <property type="component" value="Unplaced"/>
</dbReference>
<dbReference type="InterPro" id="IPR036291">
    <property type="entry name" value="NAD(P)-bd_dom_sf"/>
</dbReference>
<dbReference type="SUPFAM" id="SSF51735">
    <property type="entry name" value="NAD(P)-binding Rossmann-fold domains"/>
    <property type="match status" value="1"/>
</dbReference>
<dbReference type="EnsemblMetazoa" id="XM_038202780.1">
    <property type="protein sequence ID" value="XP_038058708.1"/>
    <property type="gene ID" value="LOC119729988"/>
</dbReference>
<dbReference type="OMA" id="VTSMVMM"/>
<evidence type="ECO:0000313" key="3">
    <source>
        <dbReference type="Proteomes" id="UP000887568"/>
    </source>
</evidence>
<protein>
    <recommendedName>
        <fullName evidence="1">Ketoreductase domain-containing protein</fullName>
    </recommendedName>
</protein>
<organism evidence="2 3">
    <name type="scientific">Patiria miniata</name>
    <name type="common">Bat star</name>
    <name type="synonym">Asterina miniata</name>
    <dbReference type="NCBI Taxonomy" id="46514"/>
    <lineage>
        <taxon>Eukaryota</taxon>
        <taxon>Metazoa</taxon>
        <taxon>Echinodermata</taxon>
        <taxon>Eleutherozoa</taxon>
        <taxon>Asterozoa</taxon>
        <taxon>Asteroidea</taxon>
        <taxon>Valvatacea</taxon>
        <taxon>Valvatida</taxon>
        <taxon>Asterinidae</taxon>
        <taxon>Patiria</taxon>
    </lineage>
</organism>
<dbReference type="PANTHER" id="PTHR43975">
    <property type="entry name" value="ZGC:101858"/>
    <property type="match status" value="1"/>
</dbReference>
<proteinExistence type="predicted"/>
<dbReference type="SMART" id="SM00822">
    <property type="entry name" value="PKS_KR"/>
    <property type="match status" value="1"/>
</dbReference>
<dbReference type="InterPro" id="IPR057326">
    <property type="entry name" value="KR_dom"/>
</dbReference>
<feature type="domain" description="Ketoreductase" evidence="1">
    <location>
        <begin position="7"/>
        <end position="193"/>
    </location>
</feature>
<dbReference type="Gene3D" id="3.40.50.720">
    <property type="entry name" value="NAD(P)-binding Rossmann-like Domain"/>
    <property type="match status" value="1"/>
</dbReference>
<dbReference type="Pfam" id="PF13561">
    <property type="entry name" value="adh_short_C2"/>
    <property type="match status" value="1"/>
</dbReference>
<dbReference type="PANTHER" id="PTHR43975:SF2">
    <property type="entry name" value="EG:BACR7A4.14 PROTEIN-RELATED"/>
    <property type="match status" value="1"/>
</dbReference>
<dbReference type="NCBIfam" id="NF005559">
    <property type="entry name" value="PRK07231.1"/>
    <property type="match status" value="1"/>
</dbReference>
<keyword evidence="3" id="KW-1185">Reference proteome</keyword>